<organism evidence="6 7">
    <name type="scientific">Terrabacter terrigena</name>
    <dbReference type="NCBI Taxonomy" id="574718"/>
    <lineage>
        <taxon>Bacteria</taxon>
        <taxon>Bacillati</taxon>
        <taxon>Actinomycetota</taxon>
        <taxon>Actinomycetes</taxon>
        <taxon>Micrococcales</taxon>
        <taxon>Intrasporangiaceae</taxon>
        <taxon>Terrabacter</taxon>
    </lineage>
</organism>
<protein>
    <submittedName>
        <fullName evidence="6">LacI family DNA-binding transcriptional regulator</fullName>
    </submittedName>
</protein>
<keyword evidence="4" id="KW-0804">Transcription</keyword>
<dbReference type="GO" id="GO:0003677">
    <property type="term" value="F:DNA binding"/>
    <property type="evidence" value="ECO:0007669"/>
    <property type="project" value="UniProtKB-KW"/>
</dbReference>
<dbReference type="SMART" id="SM00354">
    <property type="entry name" value="HTH_LACI"/>
    <property type="match status" value="1"/>
</dbReference>
<evidence type="ECO:0000313" key="7">
    <source>
        <dbReference type="Proteomes" id="UP001597046"/>
    </source>
</evidence>
<evidence type="ECO:0000256" key="3">
    <source>
        <dbReference type="ARBA" id="ARBA00023125"/>
    </source>
</evidence>
<dbReference type="Gene3D" id="1.10.260.40">
    <property type="entry name" value="lambda repressor-like DNA-binding domains"/>
    <property type="match status" value="1"/>
</dbReference>
<comment type="caution">
    <text evidence="6">The sequence shown here is derived from an EMBL/GenBank/DDBJ whole genome shotgun (WGS) entry which is preliminary data.</text>
</comment>
<keyword evidence="7" id="KW-1185">Reference proteome</keyword>
<feature type="domain" description="HTH lacI-type" evidence="5">
    <location>
        <begin position="10"/>
        <end position="64"/>
    </location>
</feature>
<evidence type="ECO:0000256" key="4">
    <source>
        <dbReference type="ARBA" id="ARBA00023163"/>
    </source>
</evidence>
<dbReference type="PROSITE" id="PS50932">
    <property type="entry name" value="HTH_LACI_2"/>
    <property type="match status" value="1"/>
</dbReference>
<dbReference type="Gene3D" id="3.40.50.2300">
    <property type="match status" value="2"/>
</dbReference>
<accession>A0ABW3MS34</accession>
<dbReference type="CDD" id="cd01392">
    <property type="entry name" value="HTH_LacI"/>
    <property type="match status" value="1"/>
</dbReference>
<evidence type="ECO:0000256" key="2">
    <source>
        <dbReference type="ARBA" id="ARBA00023015"/>
    </source>
</evidence>
<dbReference type="SUPFAM" id="SSF47413">
    <property type="entry name" value="lambda repressor-like DNA-binding domains"/>
    <property type="match status" value="1"/>
</dbReference>
<proteinExistence type="predicted"/>
<evidence type="ECO:0000313" key="6">
    <source>
        <dbReference type="EMBL" id="MFD1053388.1"/>
    </source>
</evidence>
<dbReference type="Proteomes" id="UP001597046">
    <property type="component" value="Unassembled WGS sequence"/>
</dbReference>
<dbReference type="CDD" id="cd06267">
    <property type="entry name" value="PBP1_LacI_sugar_binding-like"/>
    <property type="match status" value="1"/>
</dbReference>
<sequence>MPSARRPHAVTITDVAREAGVAVSTVSRALTNPDRVNVVTREHVQQVAARLGYRASPAARALGTGRTATLALVLPDITNPYFAGLIRGAERQAEATGHILVIGDSEENARAEARMVERLAPGVDGFLLGSSRLTDARILQFDAAMPVVLVNRRVPAVTSVSPDQQGGTRQIVEHLVALGHRRAIFLAGPPESWLGRQRWAGISSAAKKHGLKVKRLGPYHPSVEGGLLAGEAALADGATAVIAHNDLMAIGALKRMKARGVSVPGDVSIVGFDDIFGADFCDPPLTTLSDRTEQAGRSAVDLLVALVREQARLEHDAPADIVAPTQLVVRGSTGPAPAPPLPTTPGSS</sequence>
<dbReference type="SUPFAM" id="SSF53822">
    <property type="entry name" value="Periplasmic binding protein-like I"/>
    <property type="match status" value="1"/>
</dbReference>
<reference evidence="7" key="1">
    <citation type="journal article" date="2019" name="Int. J. Syst. Evol. Microbiol.">
        <title>The Global Catalogue of Microorganisms (GCM) 10K type strain sequencing project: providing services to taxonomists for standard genome sequencing and annotation.</title>
        <authorList>
            <consortium name="The Broad Institute Genomics Platform"/>
            <consortium name="The Broad Institute Genome Sequencing Center for Infectious Disease"/>
            <person name="Wu L."/>
            <person name="Ma J."/>
        </authorList>
    </citation>
    <scope>NUCLEOTIDE SEQUENCE [LARGE SCALE GENOMIC DNA]</scope>
    <source>
        <strain evidence="7">CCUG 57508</strain>
    </source>
</reference>
<dbReference type="PANTHER" id="PTHR30146">
    <property type="entry name" value="LACI-RELATED TRANSCRIPTIONAL REPRESSOR"/>
    <property type="match status" value="1"/>
</dbReference>
<evidence type="ECO:0000259" key="5">
    <source>
        <dbReference type="PROSITE" id="PS50932"/>
    </source>
</evidence>
<dbReference type="Pfam" id="PF13377">
    <property type="entry name" value="Peripla_BP_3"/>
    <property type="match status" value="1"/>
</dbReference>
<dbReference type="InterPro" id="IPR046335">
    <property type="entry name" value="LacI/GalR-like_sensor"/>
</dbReference>
<dbReference type="InterPro" id="IPR000843">
    <property type="entry name" value="HTH_LacI"/>
</dbReference>
<gene>
    <name evidence="6" type="ORF">ACFQ2V_03645</name>
</gene>
<dbReference type="RefSeq" id="WP_386050783.1">
    <property type="nucleotide sequence ID" value="NZ_JBHTKH010000001.1"/>
</dbReference>
<keyword evidence="1" id="KW-0678">Repressor</keyword>
<name>A0ABW3MS34_9MICO</name>
<dbReference type="InterPro" id="IPR028082">
    <property type="entry name" value="Peripla_BP_I"/>
</dbReference>
<evidence type="ECO:0000256" key="1">
    <source>
        <dbReference type="ARBA" id="ARBA00022491"/>
    </source>
</evidence>
<keyword evidence="2" id="KW-0805">Transcription regulation</keyword>
<dbReference type="PANTHER" id="PTHR30146:SF148">
    <property type="entry name" value="HTH-TYPE TRANSCRIPTIONAL REPRESSOR PURR-RELATED"/>
    <property type="match status" value="1"/>
</dbReference>
<keyword evidence="3 6" id="KW-0238">DNA-binding</keyword>
<dbReference type="InterPro" id="IPR010982">
    <property type="entry name" value="Lambda_DNA-bd_dom_sf"/>
</dbReference>
<dbReference type="EMBL" id="JBHTKH010000001">
    <property type="protein sequence ID" value="MFD1053388.1"/>
    <property type="molecule type" value="Genomic_DNA"/>
</dbReference>
<dbReference type="Pfam" id="PF00356">
    <property type="entry name" value="LacI"/>
    <property type="match status" value="1"/>
</dbReference>